<dbReference type="PANTHER" id="PTHR44314">
    <property type="entry name" value="CILIA- AND FLAGELLA-ASSOCIATED PROTEIN 70"/>
    <property type="match status" value="1"/>
</dbReference>
<dbReference type="Gene3D" id="1.25.40.10">
    <property type="entry name" value="Tetratricopeptide repeat domain"/>
    <property type="match status" value="2"/>
</dbReference>
<reference evidence="4" key="2">
    <citation type="submission" date="2011-02" db="EMBL/GenBank/DDBJ databases">
        <authorList>
            <person name="MacLean D."/>
        </authorList>
    </citation>
    <scope>NUCLEOTIDE SEQUENCE</scope>
</reference>
<accession>F0WGD6</accession>
<dbReference type="EMBL" id="FR824135">
    <property type="protein sequence ID" value="CCA20297.1"/>
    <property type="molecule type" value="Genomic_DNA"/>
</dbReference>
<name>F0WGD6_9STRA</name>
<feature type="repeat" description="TPR" evidence="3">
    <location>
        <begin position="926"/>
        <end position="959"/>
    </location>
</feature>
<dbReference type="AlphaFoldDB" id="F0WGD6"/>
<gene>
    <name evidence="4" type="primary">AlNc14C90G5668</name>
    <name evidence="4" type="ORF">ALNC14_064400</name>
</gene>
<dbReference type="SMART" id="SM00028">
    <property type="entry name" value="TPR"/>
    <property type="match status" value="3"/>
</dbReference>
<keyword evidence="1" id="KW-0677">Repeat</keyword>
<evidence type="ECO:0000313" key="4">
    <source>
        <dbReference type="EMBL" id="CCA20297.1"/>
    </source>
</evidence>
<organism evidence="4">
    <name type="scientific">Albugo laibachii Nc14</name>
    <dbReference type="NCBI Taxonomy" id="890382"/>
    <lineage>
        <taxon>Eukaryota</taxon>
        <taxon>Sar</taxon>
        <taxon>Stramenopiles</taxon>
        <taxon>Oomycota</taxon>
        <taxon>Peronosporomycetes</taxon>
        <taxon>Albuginales</taxon>
        <taxon>Albuginaceae</taxon>
        <taxon>Albugo</taxon>
    </lineage>
</organism>
<dbReference type="InterPro" id="IPR019734">
    <property type="entry name" value="TPR_rpt"/>
</dbReference>
<keyword evidence="2 3" id="KW-0802">TPR repeat</keyword>
<dbReference type="HOGENOM" id="CLU_278560_0_0_1"/>
<feature type="repeat" description="TPR" evidence="3">
    <location>
        <begin position="854"/>
        <end position="887"/>
    </location>
</feature>
<dbReference type="PANTHER" id="PTHR44314:SF1">
    <property type="entry name" value="CILIA- AND FLAGELLA-ASSOCIATED PROTEIN 70"/>
    <property type="match status" value="1"/>
</dbReference>
<dbReference type="InterPro" id="IPR052628">
    <property type="entry name" value="CFAP70"/>
</dbReference>
<evidence type="ECO:0000256" key="3">
    <source>
        <dbReference type="PROSITE-ProRule" id="PRU00339"/>
    </source>
</evidence>
<evidence type="ECO:0000256" key="2">
    <source>
        <dbReference type="ARBA" id="ARBA00022803"/>
    </source>
</evidence>
<dbReference type="GO" id="GO:0031514">
    <property type="term" value="C:motile cilium"/>
    <property type="evidence" value="ECO:0007669"/>
    <property type="project" value="TreeGrafter"/>
</dbReference>
<evidence type="ECO:0000256" key="1">
    <source>
        <dbReference type="ARBA" id="ARBA00022737"/>
    </source>
</evidence>
<dbReference type="SUPFAM" id="SSF48452">
    <property type="entry name" value="TPR-like"/>
    <property type="match status" value="2"/>
</dbReference>
<dbReference type="GO" id="GO:0003341">
    <property type="term" value="P:cilium movement"/>
    <property type="evidence" value="ECO:0007669"/>
    <property type="project" value="TreeGrafter"/>
</dbReference>
<protein>
    <submittedName>
        <fullName evidence="4">Uncharacterized protein AlNc14C90G5668</fullName>
    </submittedName>
</protein>
<feature type="repeat" description="TPR" evidence="3">
    <location>
        <begin position="660"/>
        <end position="693"/>
    </location>
</feature>
<dbReference type="GO" id="GO:0070062">
    <property type="term" value="C:extracellular exosome"/>
    <property type="evidence" value="ECO:0007669"/>
    <property type="project" value="TreeGrafter"/>
</dbReference>
<reference evidence="4" key="1">
    <citation type="journal article" date="2011" name="PLoS Biol.">
        <title>Gene gain and loss during evolution of obligate parasitism in the white rust pathogen of Arabidopsis thaliana.</title>
        <authorList>
            <person name="Kemen E."/>
            <person name="Gardiner A."/>
            <person name="Schultz-Larsen T."/>
            <person name="Kemen A.C."/>
            <person name="Balmuth A.L."/>
            <person name="Robert-Seilaniantz A."/>
            <person name="Bailey K."/>
            <person name="Holub E."/>
            <person name="Studholme D.J."/>
            <person name="Maclean D."/>
            <person name="Jones J.D."/>
        </authorList>
    </citation>
    <scope>NUCLEOTIDE SEQUENCE</scope>
</reference>
<proteinExistence type="predicted"/>
<dbReference type="GO" id="GO:0060271">
    <property type="term" value="P:cilium assembly"/>
    <property type="evidence" value="ECO:0007669"/>
    <property type="project" value="TreeGrafter"/>
</dbReference>
<sequence length="1126" mass="128221">MNQSKESIHQAETGIISVQLGQVYAKRILADDLESSESAVGSGVTHGQPFWATIEIKHWGIDLSSAAFWFTKEDENVYTKIMKVPSSPGAQKEDLGMYMFDFEYDQLSKRIPVTWSAMDQLFGTELVISLYSGDQRRKEADQLVGSSSLGLQELVLSQSAPKCVDNNHTEKRLQFSSQDSLITVVAMIQFSINVLDYIMGLRMIRFHSITVESLPPQWTTTVMEQLETTQSVLKESELDASTFTLEIDLPHISNELDHNTGDSSSAICKSLEGGRMRYLSKVFEGRKIEDDADVEPKCGPDRRIVVTFEDALTFQVHPRELASFIEYIRIQKYAPARLLRKNTERTDPFLEITRWTLSLNLTELLIPGCKKFTSLAEIRSSHVESREFFEKRLASASSQDERKQWQSALNDYENMTMTAESVFESMRKLKTCIAVIVEISPSSLFDEAIQVEVPTIHLHELLPTKSQDPNTHGKESNAIRQLHAEIRQIILLLMQKYCNFMQHEDSDLVPFEKLTRLEKRQSLIYELNTEGIYHQFKEGLRARILPIIQEHFDSIVYPESASHTSDHKLQMHGQVFLLCMENMNTVIKDLFSANCGTSLAHEAEASVSSINEVELKIVEMEYRGNILGCEGVYLDHIRQLELLMDDLNATDTSDQPILLAEAWHAYGCFCLRHDDFTKAVANFEQSLQLNSESVITLLTYASLLIELREASRAEEVLRLVVHLCRNEGYTILIIAHALRAYCYELLMSSDNNSSSHLEMLYAQNLKSMHEKSQSVCAASVWLQVAQFVKDMHLSQLSDAVLKLMKESLHDLDILNSEERILYRLLESDVCMTNGEFKVGKSLLQEALDIDQANAKTWMYHGRLHVRLNNIERAIESFKSVLPIRNLLDVRDRLTVFLSLGNLLLQCSRMEEAKCVFLLGCSEFSIASSWIGVGIAYYRLEMFEEAKLALAEANRLDSRNAEIWGYLALVYYSDFSKSQRSEERLQADTNARRCLNQAIRYNLSNALLLRELSNACVASDHLQDAERLLRRSLIFQDSYLTRNILADVLMAQNFAEGALEQYKASLTNDVTSEERQHLSKKCFEMLKALGRLDEAEAYIRMHDEIKATNEPSGSFSCSPIAESQVEI</sequence>
<dbReference type="InterPro" id="IPR011990">
    <property type="entry name" value="TPR-like_helical_dom_sf"/>
</dbReference>
<dbReference type="PROSITE" id="PS50005">
    <property type="entry name" value="TPR"/>
    <property type="match status" value="3"/>
</dbReference>